<keyword evidence="1" id="KW-0732">Signal</keyword>
<comment type="caution">
    <text evidence="2">The sequence shown here is derived from an EMBL/GenBank/DDBJ whole genome shotgun (WGS) entry which is preliminary data.</text>
</comment>
<evidence type="ECO:0000313" key="3">
    <source>
        <dbReference type="Proteomes" id="UP001310594"/>
    </source>
</evidence>
<evidence type="ECO:0000256" key="1">
    <source>
        <dbReference type="SAM" id="SignalP"/>
    </source>
</evidence>
<proteinExistence type="predicted"/>
<protein>
    <submittedName>
        <fullName evidence="2">Uncharacterized protein</fullName>
    </submittedName>
</protein>
<feature type="chain" id="PRO_5042914224" evidence="1">
    <location>
        <begin position="17"/>
        <end position="78"/>
    </location>
</feature>
<dbReference type="AlphaFoldDB" id="A0AAN7ZMW6"/>
<organism evidence="2 3">
    <name type="scientific">Elasticomyces elasticus</name>
    <dbReference type="NCBI Taxonomy" id="574655"/>
    <lineage>
        <taxon>Eukaryota</taxon>
        <taxon>Fungi</taxon>
        <taxon>Dikarya</taxon>
        <taxon>Ascomycota</taxon>
        <taxon>Pezizomycotina</taxon>
        <taxon>Dothideomycetes</taxon>
        <taxon>Dothideomycetidae</taxon>
        <taxon>Mycosphaerellales</taxon>
        <taxon>Teratosphaeriaceae</taxon>
        <taxon>Elasticomyces</taxon>
    </lineage>
</organism>
<dbReference type="Proteomes" id="UP001310594">
    <property type="component" value="Unassembled WGS sequence"/>
</dbReference>
<feature type="signal peptide" evidence="1">
    <location>
        <begin position="1"/>
        <end position="16"/>
    </location>
</feature>
<sequence>MFANLTVTGVILRVLGMFSHDDWAKYRVRFTGYWDTECTRQAGDSILVKSTEGCQNLYEPAYGFDFQFAQHKGDGTPW</sequence>
<evidence type="ECO:0000313" key="2">
    <source>
        <dbReference type="EMBL" id="KAK5697521.1"/>
    </source>
</evidence>
<accession>A0AAN7ZMW6</accession>
<gene>
    <name evidence="2" type="ORF">LTR97_007659</name>
</gene>
<name>A0AAN7ZMW6_9PEZI</name>
<reference evidence="2" key="1">
    <citation type="submission" date="2023-08" db="EMBL/GenBank/DDBJ databases">
        <title>Black Yeasts Isolated from many extreme environments.</title>
        <authorList>
            <person name="Coleine C."/>
            <person name="Stajich J.E."/>
            <person name="Selbmann L."/>
        </authorList>
    </citation>
    <scope>NUCLEOTIDE SEQUENCE</scope>
    <source>
        <strain evidence="2">CCFEE 5810</strain>
    </source>
</reference>
<dbReference type="EMBL" id="JAVRQU010000011">
    <property type="protein sequence ID" value="KAK5697521.1"/>
    <property type="molecule type" value="Genomic_DNA"/>
</dbReference>